<name>A0AAV2LR26_KNICA</name>
<evidence type="ECO:0000313" key="2">
    <source>
        <dbReference type="EMBL" id="CAL1604501.1"/>
    </source>
</evidence>
<proteinExistence type="predicted"/>
<protein>
    <submittedName>
        <fullName evidence="2">Uncharacterized protein</fullName>
    </submittedName>
</protein>
<evidence type="ECO:0000256" key="1">
    <source>
        <dbReference type="SAM" id="MobiDB-lite"/>
    </source>
</evidence>
<evidence type="ECO:0000313" key="3">
    <source>
        <dbReference type="Proteomes" id="UP001497482"/>
    </source>
</evidence>
<accession>A0AAV2LR26</accession>
<feature type="region of interest" description="Disordered" evidence="1">
    <location>
        <begin position="1"/>
        <end position="75"/>
    </location>
</feature>
<dbReference type="EMBL" id="OZ035826">
    <property type="protein sequence ID" value="CAL1604501.1"/>
    <property type="molecule type" value="Genomic_DNA"/>
</dbReference>
<gene>
    <name evidence="2" type="ORF">KC01_LOCUS32001</name>
</gene>
<dbReference type="AlphaFoldDB" id="A0AAV2LR26"/>
<dbReference type="Proteomes" id="UP001497482">
    <property type="component" value="Chromosome 4"/>
</dbReference>
<keyword evidence="3" id="KW-1185">Reference proteome</keyword>
<organism evidence="2 3">
    <name type="scientific">Knipowitschia caucasica</name>
    <name type="common">Caucasian dwarf goby</name>
    <name type="synonym">Pomatoschistus caucasicus</name>
    <dbReference type="NCBI Taxonomy" id="637954"/>
    <lineage>
        <taxon>Eukaryota</taxon>
        <taxon>Metazoa</taxon>
        <taxon>Chordata</taxon>
        <taxon>Craniata</taxon>
        <taxon>Vertebrata</taxon>
        <taxon>Euteleostomi</taxon>
        <taxon>Actinopterygii</taxon>
        <taxon>Neopterygii</taxon>
        <taxon>Teleostei</taxon>
        <taxon>Neoteleostei</taxon>
        <taxon>Acanthomorphata</taxon>
        <taxon>Gobiaria</taxon>
        <taxon>Gobiiformes</taxon>
        <taxon>Gobioidei</taxon>
        <taxon>Gobiidae</taxon>
        <taxon>Gobiinae</taxon>
        <taxon>Knipowitschia</taxon>
    </lineage>
</organism>
<feature type="compositionally biased region" description="Basic and acidic residues" evidence="1">
    <location>
        <begin position="34"/>
        <end position="46"/>
    </location>
</feature>
<sequence length="200" mass="21726">MPCSSPGGHRATWPPSRSAGQRRGSDWGGLVDGLEQRDRDPNKTREQSQSQRRSAVLADRCSPDPLSSSETPRSEVDLRRLCNAPSTFQRLMELICEEGEEGEEGEPSLCRSALSTAGRPGGLHKRSSSYLPLFALTALQLAVCLCSAHPVTTAYKPRSFPSSSVSALSCSRLCSYSMPSTAAIAKELHNPMRCGVYLQR</sequence>
<reference evidence="2 3" key="1">
    <citation type="submission" date="2024-04" db="EMBL/GenBank/DDBJ databases">
        <authorList>
            <person name="Waldvogel A.-M."/>
            <person name="Schoenle A."/>
        </authorList>
    </citation>
    <scope>NUCLEOTIDE SEQUENCE [LARGE SCALE GENOMIC DNA]</scope>
</reference>